<dbReference type="Gene3D" id="1.10.10.10">
    <property type="entry name" value="Winged helix-like DNA-binding domain superfamily/Winged helix DNA-binding domain"/>
    <property type="match status" value="1"/>
</dbReference>
<sequence>MDMARPEGLMKHHRGGEGGRMRGRRGGGKRLFDYGELRLLMLAMIVDKPRHGYELIKEISERFEGRYSPSPGVVYPTLSWLEDMGYITLTAEEGGRKLSRITTEGEAFLAANRQAADELLTRKPPKKPRGDVPEAVAEAMDRLKSVLRHRLENETPSEEELSAIAWRIEEAAEAIAKLA</sequence>
<dbReference type="SUPFAM" id="SSF46785">
    <property type="entry name" value="Winged helix' DNA-binding domain"/>
    <property type="match status" value="1"/>
</dbReference>
<dbReference type="Proteomes" id="UP000244077">
    <property type="component" value="Unassembled WGS sequence"/>
</dbReference>
<dbReference type="AlphaFoldDB" id="A0A2T5H450"/>
<dbReference type="EMBL" id="QAOH01000029">
    <property type="protein sequence ID" value="PTQ66350.1"/>
    <property type="molecule type" value="Genomic_DNA"/>
</dbReference>
<comment type="caution">
    <text evidence="3">The sequence shown here is derived from an EMBL/GenBank/DDBJ whole genome shotgun (WGS) entry which is preliminary data.</text>
</comment>
<evidence type="ECO:0000256" key="1">
    <source>
        <dbReference type="SAM" id="MobiDB-lite"/>
    </source>
</evidence>
<gene>
    <name evidence="3" type="ORF">C8N42_1294</name>
</gene>
<dbReference type="InterPro" id="IPR036390">
    <property type="entry name" value="WH_DNA-bd_sf"/>
</dbReference>
<dbReference type="PANTHER" id="PTHR43252">
    <property type="entry name" value="TRANSCRIPTIONAL REGULATOR YQJI"/>
    <property type="match status" value="1"/>
</dbReference>
<dbReference type="PANTHER" id="PTHR43252:SF7">
    <property type="entry name" value="TRANSCRIPTIONAL REGULATOR YQJI"/>
    <property type="match status" value="1"/>
</dbReference>
<evidence type="ECO:0000259" key="2">
    <source>
        <dbReference type="Pfam" id="PF03551"/>
    </source>
</evidence>
<evidence type="ECO:0000313" key="3">
    <source>
        <dbReference type="EMBL" id="PTQ66350.1"/>
    </source>
</evidence>
<evidence type="ECO:0000313" key="4">
    <source>
        <dbReference type="Proteomes" id="UP000244077"/>
    </source>
</evidence>
<feature type="domain" description="Transcription regulator PadR N-terminal" evidence="2">
    <location>
        <begin position="41"/>
        <end position="110"/>
    </location>
</feature>
<keyword evidence="4" id="KW-1185">Reference proteome</keyword>
<feature type="compositionally biased region" description="Basic and acidic residues" evidence="1">
    <location>
        <begin position="1"/>
        <end position="20"/>
    </location>
</feature>
<proteinExistence type="predicted"/>
<accession>A0A2T5H450</accession>
<dbReference type="InterPro" id="IPR036388">
    <property type="entry name" value="WH-like_DNA-bd_sf"/>
</dbReference>
<name>A0A2T5H450_9RHOB</name>
<dbReference type="Pfam" id="PF03551">
    <property type="entry name" value="PadR"/>
    <property type="match status" value="1"/>
</dbReference>
<feature type="region of interest" description="Disordered" evidence="1">
    <location>
        <begin position="1"/>
        <end position="25"/>
    </location>
</feature>
<dbReference type="InterPro" id="IPR005149">
    <property type="entry name" value="Tscrpt_reg_PadR_N"/>
</dbReference>
<reference evidence="3 4" key="1">
    <citation type="submission" date="2018-04" db="EMBL/GenBank/DDBJ databases">
        <title>Genomic Encyclopedia of Archaeal and Bacterial Type Strains, Phase II (KMG-II): from individual species to whole genera.</title>
        <authorList>
            <person name="Goeker M."/>
        </authorList>
    </citation>
    <scope>NUCLEOTIDE SEQUENCE [LARGE SCALE GENOMIC DNA]</scope>
    <source>
        <strain evidence="3 4">DSM 100434</strain>
    </source>
</reference>
<organism evidence="3 4">
    <name type="scientific">Celeribacter persicus</name>
    <dbReference type="NCBI Taxonomy" id="1651082"/>
    <lineage>
        <taxon>Bacteria</taxon>
        <taxon>Pseudomonadati</taxon>
        <taxon>Pseudomonadota</taxon>
        <taxon>Alphaproteobacteria</taxon>
        <taxon>Rhodobacterales</taxon>
        <taxon>Roseobacteraceae</taxon>
        <taxon>Celeribacter</taxon>
    </lineage>
</organism>
<protein>
    <submittedName>
        <fullName evidence="3">PadR family transcriptional regulator</fullName>
    </submittedName>
</protein>